<name>A0A0A9ZHL6_LYGHE</name>
<dbReference type="EMBL" id="GDHC01014868">
    <property type="protein sequence ID" value="JAQ03761.1"/>
    <property type="molecule type" value="Transcribed_RNA"/>
</dbReference>
<reference evidence="7" key="3">
    <citation type="journal article" date="2016" name="Gigascience">
        <title>De novo construction of an expanded transcriptome assembly for the western tarnished plant bug, Lygus hesperus.</title>
        <authorList>
            <person name="Tassone E.E."/>
            <person name="Geib S.M."/>
            <person name="Hall B."/>
            <person name="Fabrick J.A."/>
            <person name="Brent C.S."/>
            <person name="Hull J.J."/>
        </authorList>
    </citation>
    <scope>NUCLEOTIDE SEQUENCE</scope>
</reference>
<organism evidence="3">
    <name type="scientific">Lygus hesperus</name>
    <name type="common">Western plant bug</name>
    <dbReference type="NCBI Taxonomy" id="30085"/>
    <lineage>
        <taxon>Eukaryota</taxon>
        <taxon>Metazoa</taxon>
        <taxon>Ecdysozoa</taxon>
        <taxon>Arthropoda</taxon>
        <taxon>Hexapoda</taxon>
        <taxon>Insecta</taxon>
        <taxon>Pterygota</taxon>
        <taxon>Neoptera</taxon>
        <taxon>Paraneoptera</taxon>
        <taxon>Hemiptera</taxon>
        <taxon>Heteroptera</taxon>
        <taxon>Panheteroptera</taxon>
        <taxon>Cimicomorpha</taxon>
        <taxon>Miridae</taxon>
        <taxon>Mirini</taxon>
        <taxon>Lygus</taxon>
    </lineage>
</organism>
<comment type="similarity">
    <text evidence="1">Belongs to the mTERF family.</text>
</comment>
<reference evidence="3" key="1">
    <citation type="journal article" date="2014" name="PLoS ONE">
        <title>Transcriptome-Based Identification of ABC Transporters in the Western Tarnished Plant Bug Lygus hesperus.</title>
        <authorList>
            <person name="Hull J.J."/>
            <person name="Chaney K."/>
            <person name="Geib S.M."/>
            <person name="Fabrick J.A."/>
            <person name="Brent C.S."/>
            <person name="Walsh D."/>
            <person name="Lavine L.C."/>
        </authorList>
    </citation>
    <scope>NUCLEOTIDE SEQUENCE</scope>
</reference>
<keyword evidence="2" id="KW-0809">Transit peptide</keyword>
<evidence type="ECO:0000313" key="7">
    <source>
        <dbReference type="EMBL" id="JAQ03761.1"/>
    </source>
</evidence>
<evidence type="ECO:0000313" key="5">
    <source>
        <dbReference type="EMBL" id="JAG43365.1"/>
    </source>
</evidence>
<reference evidence="3" key="2">
    <citation type="submission" date="2014-07" db="EMBL/GenBank/DDBJ databases">
        <authorList>
            <person name="Hull J."/>
        </authorList>
    </citation>
    <scope>NUCLEOTIDE SEQUENCE</scope>
</reference>
<protein>
    <submittedName>
        <fullName evidence="3">mTERF domain-containing protein 2</fullName>
    </submittedName>
</protein>
<evidence type="ECO:0000313" key="3">
    <source>
        <dbReference type="EMBL" id="JAG43363.1"/>
    </source>
</evidence>
<gene>
    <name evidence="3" type="primary">MTERFD2_5</name>
    <name evidence="4" type="synonym">MTERFD2_0</name>
    <name evidence="5" type="synonym">MTERFD2_1</name>
    <name evidence="6" type="synonym">MTERFD2_4</name>
    <name evidence="3" type="ORF">CM83_59509</name>
    <name evidence="4" type="ORF">CM83_59510</name>
    <name evidence="5" type="ORF">CM83_59511</name>
    <name evidence="6" type="ORF">CM83_59514</name>
    <name evidence="7" type="ORF">g.60188</name>
</gene>
<dbReference type="InterPro" id="IPR003690">
    <property type="entry name" value="MTERF"/>
</dbReference>
<evidence type="ECO:0000313" key="4">
    <source>
        <dbReference type="EMBL" id="JAG43364.1"/>
    </source>
</evidence>
<proteinExistence type="inferred from homology"/>
<dbReference type="EMBL" id="GBHO01000240">
    <property type="protein sequence ID" value="JAG43364.1"/>
    <property type="molecule type" value="Transcribed_RNA"/>
</dbReference>
<dbReference type="Pfam" id="PF02536">
    <property type="entry name" value="mTERF"/>
    <property type="match status" value="1"/>
</dbReference>
<evidence type="ECO:0000256" key="1">
    <source>
        <dbReference type="ARBA" id="ARBA00007692"/>
    </source>
</evidence>
<evidence type="ECO:0000313" key="6">
    <source>
        <dbReference type="EMBL" id="JAG43368.1"/>
    </source>
</evidence>
<sequence>MLPSRSLLFALNRFSSFIANSAVSFHGASITISYNNTSCNHSRLLSSIQQQVNAAGQYTVCSSKVHVRLLNSFAAPPDNQNQGSSPEIVEWLRNNGFPEDACSQISAKLPSSHLDLNKLNRTMSHWGACQFGHDRLVHLLTENPDLLLVDHQRIMSCFTFLSKDFTQNYVYKLLLNCPQVLFEKHSEILSKLDFLNKQLGIPNSEIVTSSSLGHPLEHMRTRYEFLKRCGLYKPGSEGVKRTNPSLSDMFDTPDEQFAKQVARLSPLEFDVFTQLYALEIEDEDDLSDSDSD</sequence>
<accession>A0A0A9ZHL6</accession>
<dbReference type="InterPro" id="IPR038538">
    <property type="entry name" value="MTERF_sf"/>
</dbReference>
<dbReference type="GO" id="GO:0003676">
    <property type="term" value="F:nucleic acid binding"/>
    <property type="evidence" value="ECO:0007669"/>
    <property type="project" value="InterPro"/>
</dbReference>
<dbReference type="SMART" id="SM00733">
    <property type="entry name" value="Mterf"/>
    <property type="match status" value="3"/>
</dbReference>
<dbReference type="AlphaFoldDB" id="A0A0A9ZHL6"/>
<dbReference type="EMBL" id="GBHO01000241">
    <property type="protein sequence ID" value="JAG43363.1"/>
    <property type="molecule type" value="Transcribed_RNA"/>
</dbReference>
<dbReference type="EMBL" id="GBHO01000236">
    <property type="protein sequence ID" value="JAG43368.1"/>
    <property type="molecule type" value="Transcribed_RNA"/>
</dbReference>
<evidence type="ECO:0000256" key="2">
    <source>
        <dbReference type="ARBA" id="ARBA00022946"/>
    </source>
</evidence>
<dbReference type="EMBL" id="GBHO01000239">
    <property type="protein sequence ID" value="JAG43365.1"/>
    <property type="molecule type" value="Transcribed_RNA"/>
</dbReference>
<dbReference type="Gene3D" id="1.25.70.10">
    <property type="entry name" value="Transcription termination factor 3, mitochondrial"/>
    <property type="match status" value="1"/>
</dbReference>